<dbReference type="Proteomes" id="UP001385892">
    <property type="component" value="Unassembled WGS sequence"/>
</dbReference>
<evidence type="ECO:0000256" key="1">
    <source>
        <dbReference type="ARBA" id="ARBA00022553"/>
    </source>
</evidence>
<dbReference type="CDD" id="cd06170">
    <property type="entry name" value="LuxR_C_like"/>
    <property type="match status" value="1"/>
</dbReference>
<name>A0ABU8WPU0_9BURK</name>
<dbReference type="SUPFAM" id="SSF52172">
    <property type="entry name" value="CheY-like"/>
    <property type="match status" value="1"/>
</dbReference>
<dbReference type="InterPro" id="IPR016032">
    <property type="entry name" value="Sig_transdc_resp-reg_C-effctor"/>
</dbReference>
<dbReference type="EMBL" id="JBBKZT010000011">
    <property type="protein sequence ID" value="MEJ8849565.1"/>
    <property type="molecule type" value="Genomic_DNA"/>
</dbReference>
<dbReference type="Pfam" id="PF00196">
    <property type="entry name" value="GerE"/>
    <property type="match status" value="1"/>
</dbReference>
<evidence type="ECO:0000256" key="4">
    <source>
        <dbReference type="ARBA" id="ARBA00023163"/>
    </source>
</evidence>
<evidence type="ECO:0000313" key="8">
    <source>
        <dbReference type="EMBL" id="MEJ8849565.1"/>
    </source>
</evidence>
<dbReference type="InterPro" id="IPR058245">
    <property type="entry name" value="NreC/VraR/RcsB-like_REC"/>
</dbReference>
<dbReference type="InterPro" id="IPR039420">
    <property type="entry name" value="WalR-like"/>
</dbReference>
<dbReference type="RefSeq" id="WP_340344697.1">
    <property type="nucleotide sequence ID" value="NZ_JBBKZT010000011.1"/>
</dbReference>
<dbReference type="Pfam" id="PF00072">
    <property type="entry name" value="Response_reg"/>
    <property type="match status" value="1"/>
</dbReference>
<feature type="domain" description="Response regulatory" evidence="7">
    <location>
        <begin position="7"/>
        <end position="123"/>
    </location>
</feature>
<dbReference type="SMART" id="SM00421">
    <property type="entry name" value="HTH_LUXR"/>
    <property type="match status" value="1"/>
</dbReference>
<comment type="caution">
    <text evidence="8">The sequence shown here is derived from an EMBL/GenBank/DDBJ whole genome shotgun (WGS) entry which is preliminary data.</text>
</comment>
<dbReference type="Gene3D" id="1.10.10.10">
    <property type="entry name" value="Winged helix-like DNA-binding domain superfamily/Winged helix DNA-binding domain"/>
    <property type="match status" value="1"/>
</dbReference>
<dbReference type="SUPFAM" id="SSF46894">
    <property type="entry name" value="C-terminal effector domain of the bipartite response regulators"/>
    <property type="match status" value="1"/>
</dbReference>
<proteinExistence type="predicted"/>
<keyword evidence="4" id="KW-0804">Transcription</keyword>
<dbReference type="CDD" id="cd17535">
    <property type="entry name" value="REC_NarL-like"/>
    <property type="match status" value="1"/>
</dbReference>
<evidence type="ECO:0000256" key="2">
    <source>
        <dbReference type="ARBA" id="ARBA00023015"/>
    </source>
</evidence>
<evidence type="ECO:0000256" key="5">
    <source>
        <dbReference type="PROSITE-ProRule" id="PRU00169"/>
    </source>
</evidence>
<evidence type="ECO:0000259" key="6">
    <source>
        <dbReference type="PROSITE" id="PS50043"/>
    </source>
</evidence>
<keyword evidence="3" id="KW-0238">DNA-binding</keyword>
<dbReference type="Gene3D" id="3.40.50.2300">
    <property type="match status" value="1"/>
</dbReference>
<sequence>MDMRPVTVALVEDEPEVLAAIAKVIRASPRLHLLQTSSTALDVMRWLAKNPVDVLLVDLGLPDRPGTDVIRLCRSLQPKCEIMVLSTFGDAYHMLQAFEAGARGYLLKNGTEDELATHVLSLHAGGAPMSPMIASQLLSRWQEGARKPPVPVARSDRKIDALSPRELEVLQLVARGCTYSETATHLKISVTTVQAHVRNIYGKLDVHNKAEALYEARQLGLLD</sequence>
<feature type="modified residue" description="4-aspartylphosphate" evidence="5">
    <location>
        <position position="58"/>
    </location>
</feature>
<dbReference type="PRINTS" id="PR00038">
    <property type="entry name" value="HTHLUXR"/>
</dbReference>
<keyword evidence="2" id="KW-0805">Transcription regulation</keyword>
<keyword evidence="9" id="KW-1185">Reference proteome</keyword>
<dbReference type="PANTHER" id="PTHR43214">
    <property type="entry name" value="TWO-COMPONENT RESPONSE REGULATOR"/>
    <property type="match status" value="1"/>
</dbReference>
<reference evidence="8 9" key="1">
    <citation type="submission" date="2024-03" db="EMBL/GenBank/DDBJ databases">
        <title>Novel species of the genus Variovorax.</title>
        <authorList>
            <person name="Liu Q."/>
            <person name="Xin Y.-H."/>
        </authorList>
    </citation>
    <scope>NUCLEOTIDE SEQUENCE [LARGE SCALE GENOMIC DNA]</scope>
    <source>
        <strain evidence="8 9">KACC 18900</strain>
    </source>
</reference>
<organism evidence="8 9">
    <name type="scientific">Variovorax rhizosphaerae</name>
    <dbReference type="NCBI Taxonomy" id="1836200"/>
    <lineage>
        <taxon>Bacteria</taxon>
        <taxon>Pseudomonadati</taxon>
        <taxon>Pseudomonadota</taxon>
        <taxon>Betaproteobacteria</taxon>
        <taxon>Burkholderiales</taxon>
        <taxon>Comamonadaceae</taxon>
        <taxon>Variovorax</taxon>
    </lineage>
</organism>
<keyword evidence="1 5" id="KW-0597">Phosphoprotein</keyword>
<gene>
    <name evidence="8" type="ORF">WKW82_23145</name>
</gene>
<dbReference type="SMART" id="SM00448">
    <property type="entry name" value="REC"/>
    <property type="match status" value="1"/>
</dbReference>
<dbReference type="PROSITE" id="PS50110">
    <property type="entry name" value="RESPONSE_REGULATORY"/>
    <property type="match status" value="1"/>
</dbReference>
<feature type="domain" description="HTH luxR-type" evidence="6">
    <location>
        <begin position="155"/>
        <end position="220"/>
    </location>
</feature>
<accession>A0ABU8WPU0</accession>
<dbReference type="InterPro" id="IPR011006">
    <property type="entry name" value="CheY-like_superfamily"/>
</dbReference>
<dbReference type="InterPro" id="IPR036388">
    <property type="entry name" value="WH-like_DNA-bd_sf"/>
</dbReference>
<protein>
    <submittedName>
        <fullName evidence="8">Response regulator transcription factor</fullName>
    </submittedName>
</protein>
<dbReference type="PROSITE" id="PS50043">
    <property type="entry name" value="HTH_LUXR_2"/>
    <property type="match status" value="1"/>
</dbReference>
<evidence type="ECO:0000256" key="3">
    <source>
        <dbReference type="ARBA" id="ARBA00023125"/>
    </source>
</evidence>
<dbReference type="PANTHER" id="PTHR43214:SF41">
    <property type="entry name" value="NITRATE_NITRITE RESPONSE REGULATOR PROTEIN NARP"/>
    <property type="match status" value="1"/>
</dbReference>
<evidence type="ECO:0000313" key="9">
    <source>
        <dbReference type="Proteomes" id="UP001385892"/>
    </source>
</evidence>
<dbReference type="InterPro" id="IPR001789">
    <property type="entry name" value="Sig_transdc_resp-reg_receiver"/>
</dbReference>
<evidence type="ECO:0000259" key="7">
    <source>
        <dbReference type="PROSITE" id="PS50110"/>
    </source>
</evidence>
<dbReference type="InterPro" id="IPR000792">
    <property type="entry name" value="Tscrpt_reg_LuxR_C"/>
</dbReference>